<protein>
    <submittedName>
        <fullName evidence="3">DNA processing protein</fullName>
    </submittedName>
</protein>
<dbReference type="Gene3D" id="3.40.50.450">
    <property type="match status" value="1"/>
</dbReference>
<dbReference type="PANTHER" id="PTHR43022">
    <property type="entry name" value="PROTEIN SMF"/>
    <property type="match status" value="1"/>
</dbReference>
<dbReference type="PANTHER" id="PTHR43022:SF1">
    <property type="entry name" value="PROTEIN SMF"/>
    <property type="match status" value="1"/>
</dbReference>
<gene>
    <name evidence="3" type="ORF">HNR50_003303</name>
</gene>
<comment type="caution">
    <text evidence="3">The sequence shown here is derived from an EMBL/GenBank/DDBJ whole genome shotgun (WGS) entry which is preliminary data.</text>
</comment>
<accession>A0A841RCE9</accession>
<dbReference type="Proteomes" id="UP000587760">
    <property type="component" value="Unassembled WGS sequence"/>
</dbReference>
<dbReference type="SUPFAM" id="SSF102405">
    <property type="entry name" value="MCP/YpsA-like"/>
    <property type="match status" value="1"/>
</dbReference>
<evidence type="ECO:0000313" key="3">
    <source>
        <dbReference type="EMBL" id="MBB6481623.1"/>
    </source>
</evidence>
<dbReference type="InterPro" id="IPR057666">
    <property type="entry name" value="DrpA_SLOG"/>
</dbReference>
<dbReference type="InterPro" id="IPR003488">
    <property type="entry name" value="DprA"/>
</dbReference>
<comment type="similarity">
    <text evidence="1">Belongs to the DprA/Smf family.</text>
</comment>
<organism evidence="3 4">
    <name type="scientific">Spirochaeta isovalerica</name>
    <dbReference type="NCBI Taxonomy" id="150"/>
    <lineage>
        <taxon>Bacteria</taxon>
        <taxon>Pseudomonadati</taxon>
        <taxon>Spirochaetota</taxon>
        <taxon>Spirochaetia</taxon>
        <taxon>Spirochaetales</taxon>
        <taxon>Spirochaetaceae</taxon>
        <taxon>Spirochaeta</taxon>
    </lineage>
</organism>
<reference evidence="3 4" key="1">
    <citation type="submission" date="2020-08" db="EMBL/GenBank/DDBJ databases">
        <title>Genomic Encyclopedia of Type Strains, Phase IV (KMG-IV): sequencing the most valuable type-strain genomes for metagenomic binning, comparative biology and taxonomic classification.</title>
        <authorList>
            <person name="Goeker M."/>
        </authorList>
    </citation>
    <scope>NUCLEOTIDE SEQUENCE [LARGE SCALE GENOMIC DNA]</scope>
    <source>
        <strain evidence="3 4">DSM 2461</strain>
    </source>
</reference>
<evidence type="ECO:0000259" key="2">
    <source>
        <dbReference type="Pfam" id="PF02481"/>
    </source>
</evidence>
<dbReference type="Pfam" id="PF02481">
    <property type="entry name" value="DNA_processg_A"/>
    <property type="match status" value="1"/>
</dbReference>
<proteinExistence type="inferred from homology"/>
<name>A0A841RCE9_9SPIO</name>
<dbReference type="AlphaFoldDB" id="A0A841RCE9"/>
<evidence type="ECO:0000313" key="4">
    <source>
        <dbReference type="Proteomes" id="UP000587760"/>
    </source>
</evidence>
<keyword evidence="4" id="KW-1185">Reference proteome</keyword>
<sequence>MNTRELAQILINIPSVGGERTKKIIETYRGGRLSCHINSLYPFLNINVGVMDKARRLAERESDLASTKGITILSWRDSLYPRRLLAIGDYPPLLYLIGSVPVLTGPLTAALIGSRNASRRILKLTALIGEILVSRGFTIVSGLASGCDTAAHLAALKRTRPTIAVMPAGPDYIYPRENDFLYRKMMEKKGLFLSEYGPGVPPAPYRFVRRDRLQSGLSQFVVLMASPPAGGAMHTAAAAVEQNRPLFVYDPGDFSRGELGNRHLINSGAGIPFHTPEEFIRLISGLPDAYCQTMSDQLLFSHE</sequence>
<evidence type="ECO:0000256" key="1">
    <source>
        <dbReference type="ARBA" id="ARBA00006525"/>
    </source>
</evidence>
<dbReference type="GO" id="GO:0009294">
    <property type="term" value="P:DNA-mediated transformation"/>
    <property type="evidence" value="ECO:0007669"/>
    <property type="project" value="InterPro"/>
</dbReference>
<dbReference type="RefSeq" id="WP_184747861.1">
    <property type="nucleotide sequence ID" value="NZ_JACHGJ010000007.1"/>
</dbReference>
<dbReference type="EMBL" id="JACHGJ010000007">
    <property type="protein sequence ID" value="MBB6481623.1"/>
    <property type="molecule type" value="Genomic_DNA"/>
</dbReference>
<feature type="domain" description="Smf/DprA SLOG" evidence="2">
    <location>
        <begin position="72"/>
        <end position="272"/>
    </location>
</feature>